<dbReference type="PROSITE" id="PS50039">
    <property type="entry name" value="FORK_HEAD_3"/>
    <property type="match status" value="1"/>
</dbReference>
<dbReference type="PROSITE" id="PS00657">
    <property type="entry name" value="FORK_HEAD_1"/>
    <property type="match status" value="1"/>
</dbReference>
<feature type="compositionally biased region" description="Basic residues" evidence="6">
    <location>
        <begin position="264"/>
        <end position="286"/>
    </location>
</feature>
<keyword evidence="2 4" id="KW-0238">DNA-binding</keyword>
<dbReference type="GO" id="GO:0000978">
    <property type="term" value="F:RNA polymerase II cis-regulatory region sequence-specific DNA binding"/>
    <property type="evidence" value="ECO:0007669"/>
    <property type="project" value="TreeGrafter"/>
</dbReference>
<evidence type="ECO:0000313" key="10">
    <source>
        <dbReference type="WBParaSite" id="maker-E.canG7_contigs_1966-snap-gene-1.66-mRNA-1"/>
    </source>
</evidence>
<dbReference type="CDD" id="cd12373">
    <property type="entry name" value="RRM_SRSF3_like"/>
    <property type="match status" value="1"/>
</dbReference>
<dbReference type="InterPro" id="IPR035979">
    <property type="entry name" value="RBD_domain_sf"/>
</dbReference>
<dbReference type="GO" id="GO:0030154">
    <property type="term" value="P:cell differentiation"/>
    <property type="evidence" value="ECO:0007669"/>
    <property type="project" value="TreeGrafter"/>
</dbReference>
<dbReference type="PROSITE" id="PS00658">
    <property type="entry name" value="FORK_HEAD_2"/>
    <property type="match status" value="1"/>
</dbReference>
<dbReference type="InterPro" id="IPR036388">
    <property type="entry name" value="WH-like_DNA-bd_sf"/>
</dbReference>
<dbReference type="GO" id="GO:0005634">
    <property type="term" value="C:nucleus"/>
    <property type="evidence" value="ECO:0007669"/>
    <property type="project" value="UniProtKB-SubCell"/>
</dbReference>
<evidence type="ECO:0000313" key="9">
    <source>
        <dbReference type="Proteomes" id="UP000887562"/>
    </source>
</evidence>
<dbReference type="CDD" id="cd20048">
    <property type="entry name" value="FH_FOXD4-like"/>
    <property type="match status" value="1"/>
</dbReference>
<comment type="subcellular location">
    <subcellularLocation>
        <location evidence="1 4">Nucleus</location>
    </subcellularLocation>
</comment>
<proteinExistence type="predicted"/>
<dbReference type="WBParaSite" id="maker-E.canG7_contigs_1966-snap-gene-1.66-mRNA-1">
    <property type="protein sequence ID" value="maker-E.canG7_contigs_1966-snap-gene-1.66-mRNA-1"/>
    <property type="gene ID" value="EcG7_01929"/>
</dbReference>
<dbReference type="SUPFAM" id="SSF46785">
    <property type="entry name" value="Winged helix' DNA-binding domain"/>
    <property type="match status" value="1"/>
</dbReference>
<dbReference type="InterPro" id="IPR050211">
    <property type="entry name" value="FOX_domain-containing"/>
</dbReference>
<evidence type="ECO:0000259" key="8">
    <source>
        <dbReference type="PROSITE" id="PS50102"/>
    </source>
</evidence>
<feature type="compositionally biased region" description="Low complexity" evidence="6">
    <location>
        <begin position="287"/>
        <end position="297"/>
    </location>
</feature>
<dbReference type="InterPro" id="IPR001766">
    <property type="entry name" value="Fork_head_dom"/>
</dbReference>
<feature type="compositionally biased region" description="Basic and acidic residues" evidence="6">
    <location>
        <begin position="186"/>
        <end position="209"/>
    </location>
</feature>
<feature type="DNA-binding region" description="Fork-head" evidence="4">
    <location>
        <begin position="396"/>
        <end position="490"/>
    </location>
</feature>
<sequence length="626" mass="71758">MPRSDRQAEGYRIFIGGVDPRVGKVELEREFDRFGTIVDVWVARNPPGFAFIVYKHLEDAEKAIRRMDRSSPFGSRLRVEHAANSLKYKLEGRRRSRSRSRRRRSPSSRRRRTPPRRRSISRRRDRSDSRRYGRSGSRDRRRSWRRRSNSRSVSRRSRSGRRSREDSRSLKRSRDRSGYSPRRRSVSRDRSGSNYISRDRSGSREASDRKRVRVSGSRSRSMSRRSPSKGSADRRSRSVSRNSSRDRSGSPVNRGENGNGSRHSGSRHSSRSRSQSRSRSPSRRSGGRTPSRSGSNSPRREQSSDGGLSLIRDITSSPFKTHVFTVKRTYRIASTGRSVTNFDGLYVSNILSNRHVMPQLFPQTSAALNLPSDPITDLTEEGVMYKSSSDDSASIKPPYSYIALITMAIMQSPNQRLTLSSICDFIMRRFPYYRERFPAWQNSIRHNLSLNDCFVKVPREPGNNGKGNYWTLDPNSKGMFEHGSFLRRKKRYKRHNQRSLCGVGSRSESSSPAMPMAFGTPMQYPQSQVNPDETRPWAVDAEQRSLFPTIFYPSAMESDPSSVVKTVTSLRSTTTQTSASSLSFSLKGQLLKTLFCLFMLNKLFEIFSIHEMAIDIMTTWPREQGN</sequence>
<dbReference type="SMART" id="SM00360">
    <property type="entry name" value="RRM"/>
    <property type="match status" value="1"/>
</dbReference>
<dbReference type="PRINTS" id="PR00053">
    <property type="entry name" value="FORKHEAD"/>
</dbReference>
<dbReference type="PANTHER" id="PTHR11829">
    <property type="entry name" value="FORKHEAD BOX PROTEIN"/>
    <property type="match status" value="1"/>
</dbReference>
<dbReference type="AlphaFoldDB" id="A0A915EWC3"/>
<dbReference type="InterPro" id="IPR000504">
    <property type="entry name" value="RRM_dom"/>
</dbReference>
<evidence type="ECO:0000256" key="6">
    <source>
        <dbReference type="SAM" id="MobiDB-lite"/>
    </source>
</evidence>
<dbReference type="InterPro" id="IPR018122">
    <property type="entry name" value="TF_fork_head_CS_1"/>
</dbReference>
<accession>A0A915EWC3</accession>
<protein>
    <submittedName>
        <fullName evidence="10">Uncharacterized protein</fullName>
    </submittedName>
</protein>
<dbReference type="GO" id="GO:0003723">
    <property type="term" value="F:RNA binding"/>
    <property type="evidence" value="ECO:0007669"/>
    <property type="project" value="UniProtKB-UniRule"/>
</dbReference>
<dbReference type="GO" id="GO:0009653">
    <property type="term" value="P:anatomical structure morphogenesis"/>
    <property type="evidence" value="ECO:0007669"/>
    <property type="project" value="TreeGrafter"/>
</dbReference>
<dbReference type="PROSITE" id="PS50102">
    <property type="entry name" value="RRM"/>
    <property type="match status" value="1"/>
</dbReference>
<dbReference type="GO" id="GO:0000981">
    <property type="term" value="F:DNA-binding transcription factor activity, RNA polymerase II-specific"/>
    <property type="evidence" value="ECO:0007669"/>
    <property type="project" value="TreeGrafter"/>
</dbReference>
<dbReference type="Pfam" id="PF00076">
    <property type="entry name" value="RRM_1"/>
    <property type="match status" value="1"/>
</dbReference>
<evidence type="ECO:0000256" key="1">
    <source>
        <dbReference type="ARBA" id="ARBA00004123"/>
    </source>
</evidence>
<evidence type="ECO:0000256" key="3">
    <source>
        <dbReference type="ARBA" id="ARBA00023242"/>
    </source>
</evidence>
<feature type="compositionally biased region" description="Low complexity" evidence="6">
    <location>
        <begin position="254"/>
        <end position="263"/>
    </location>
</feature>
<feature type="compositionally biased region" description="Basic residues" evidence="6">
    <location>
        <begin position="94"/>
        <end position="124"/>
    </location>
</feature>
<keyword evidence="9" id="KW-1185">Reference proteome</keyword>
<dbReference type="SMART" id="SM00339">
    <property type="entry name" value="FH"/>
    <property type="match status" value="1"/>
</dbReference>
<keyword evidence="5" id="KW-0694">RNA-binding</keyword>
<feature type="domain" description="RRM" evidence="8">
    <location>
        <begin position="11"/>
        <end position="84"/>
    </location>
</feature>
<reference evidence="10" key="1">
    <citation type="submission" date="2022-11" db="UniProtKB">
        <authorList>
            <consortium name="WormBaseParasite"/>
        </authorList>
    </citation>
    <scope>IDENTIFICATION</scope>
</reference>
<evidence type="ECO:0000256" key="2">
    <source>
        <dbReference type="ARBA" id="ARBA00023125"/>
    </source>
</evidence>
<dbReference type="Proteomes" id="UP000887562">
    <property type="component" value="Unplaced"/>
</dbReference>
<dbReference type="Pfam" id="PF00250">
    <property type="entry name" value="Forkhead"/>
    <property type="match status" value="1"/>
</dbReference>
<feature type="domain" description="Fork-head" evidence="7">
    <location>
        <begin position="396"/>
        <end position="490"/>
    </location>
</feature>
<name>A0A915EWC3_9CEST</name>
<dbReference type="PANTHER" id="PTHR11829:SF402">
    <property type="entry name" value="FORK HEAD DOMAIN-CONTAINING PROTEIN FD3-RELATED"/>
    <property type="match status" value="1"/>
</dbReference>
<organism evidence="9 10">
    <name type="scientific">Echinococcus canadensis</name>
    <dbReference type="NCBI Taxonomy" id="519352"/>
    <lineage>
        <taxon>Eukaryota</taxon>
        <taxon>Metazoa</taxon>
        <taxon>Spiralia</taxon>
        <taxon>Lophotrochozoa</taxon>
        <taxon>Platyhelminthes</taxon>
        <taxon>Cestoda</taxon>
        <taxon>Eucestoda</taxon>
        <taxon>Cyclophyllidea</taxon>
        <taxon>Taeniidae</taxon>
        <taxon>Echinococcus</taxon>
        <taxon>Echinococcus canadensis group</taxon>
    </lineage>
</organism>
<dbReference type="Gene3D" id="1.10.10.10">
    <property type="entry name" value="Winged helix-like DNA-binding domain superfamily/Winged helix DNA-binding domain"/>
    <property type="match status" value="1"/>
</dbReference>
<feature type="region of interest" description="Disordered" evidence="6">
    <location>
        <begin position="84"/>
        <end position="311"/>
    </location>
</feature>
<feature type="compositionally biased region" description="Basic residues" evidence="6">
    <location>
        <begin position="139"/>
        <end position="161"/>
    </location>
</feature>
<evidence type="ECO:0000256" key="4">
    <source>
        <dbReference type="PROSITE-ProRule" id="PRU00089"/>
    </source>
</evidence>
<evidence type="ECO:0000256" key="5">
    <source>
        <dbReference type="PROSITE-ProRule" id="PRU00176"/>
    </source>
</evidence>
<dbReference type="SUPFAM" id="SSF54928">
    <property type="entry name" value="RNA-binding domain, RBD"/>
    <property type="match status" value="1"/>
</dbReference>
<dbReference type="InterPro" id="IPR030456">
    <property type="entry name" value="TF_fork_head_CS_2"/>
</dbReference>
<evidence type="ECO:0000259" key="7">
    <source>
        <dbReference type="PROSITE" id="PS50039"/>
    </source>
</evidence>
<dbReference type="InterPro" id="IPR036390">
    <property type="entry name" value="WH_DNA-bd_sf"/>
</dbReference>
<dbReference type="Gene3D" id="3.30.70.330">
    <property type="match status" value="1"/>
</dbReference>
<dbReference type="FunFam" id="1.10.10.10:FF:000071">
    <property type="entry name" value="Forkhead box F1"/>
    <property type="match status" value="1"/>
</dbReference>
<keyword evidence="3 4" id="KW-0539">Nucleus</keyword>
<dbReference type="InterPro" id="IPR012677">
    <property type="entry name" value="Nucleotide-bd_a/b_plait_sf"/>
</dbReference>